<dbReference type="EMBL" id="LZSY01000085">
    <property type="protein sequence ID" value="OBB91642.1"/>
    <property type="molecule type" value="Genomic_DNA"/>
</dbReference>
<dbReference type="InterPro" id="IPR043796">
    <property type="entry name" value="ESX-1_EspA/EspE-like"/>
</dbReference>
<feature type="domain" description="ESX-1 secretion-associated protein EspA/EspE-like" evidence="2">
    <location>
        <begin position="26"/>
        <end position="107"/>
    </location>
</feature>
<dbReference type="AlphaFoldDB" id="A0A1A0W6D8"/>
<feature type="region of interest" description="Disordered" evidence="1">
    <location>
        <begin position="52"/>
        <end position="72"/>
    </location>
</feature>
<comment type="caution">
    <text evidence="3">The sequence shown here is derived from an EMBL/GenBank/DDBJ whole genome shotgun (WGS) entry which is preliminary data.</text>
</comment>
<proteinExistence type="predicted"/>
<dbReference type="Pfam" id="PF18879">
    <property type="entry name" value="EspA_EspE"/>
    <property type="match status" value="1"/>
</dbReference>
<accession>A0A1A0W6D8</accession>
<evidence type="ECO:0000313" key="3">
    <source>
        <dbReference type="EMBL" id="OBB91642.1"/>
    </source>
</evidence>
<evidence type="ECO:0000259" key="2">
    <source>
        <dbReference type="Pfam" id="PF18879"/>
    </source>
</evidence>
<organism evidence="3 4">
    <name type="scientific">Mycolicibacterium peregrinum</name>
    <name type="common">Mycobacterium peregrinum</name>
    <dbReference type="NCBI Taxonomy" id="43304"/>
    <lineage>
        <taxon>Bacteria</taxon>
        <taxon>Bacillati</taxon>
        <taxon>Actinomycetota</taxon>
        <taxon>Actinomycetes</taxon>
        <taxon>Mycobacteriales</taxon>
        <taxon>Mycobacteriaceae</taxon>
        <taxon>Mycolicibacterium</taxon>
    </lineage>
</organism>
<name>A0A1A0W6D8_MYCPR</name>
<gene>
    <name evidence="3" type="ORF">A5779_23705</name>
</gene>
<evidence type="ECO:0000313" key="4">
    <source>
        <dbReference type="Proteomes" id="UP000094008"/>
    </source>
</evidence>
<evidence type="ECO:0000256" key="1">
    <source>
        <dbReference type="SAM" id="MobiDB-lite"/>
    </source>
</evidence>
<sequence>MFLGKSYATPIISAGLLAIQGMTMTCGIGNPDSGDRFGQGSEQLGDVGQTLESATPTDSWQGDASSAYTSQDAKQQERARTIAEADKKIEAVIQKQAKQIDFSRQYLGTNATVLGYAIIPAVAAKAFVATAPYAIAIEVGAVAGTVPPCMAMMTKMAANSTANAAEVVAASAQYAKVTATSALGI</sequence>
<dbReference type="Proteomes" id="UP000094008">
    <property type="component" value="Unassembled WGS sequence"/>
</dbReference>
<reference evidence="4" key="1">
    <citation type="submission" date="2016-06" db="EMBL/GenBank/DDBJ databases">
        <authorList>
            <person name="Sutton G."/>
            <person name="Brinkac L."/>
            <person name="Sanka R."/>
            <person name="Adams M."/>
            <person name="Lau E."/>
            <person name="Mehaffy C."/>
            <person name="Tameris M."/>
            <person name="Hatherill M."/>
            <person name="Hanekom W."/>
            <person name="Mahomed H."/>
            <person name="Mcshane H."/>
        </authorList>
    </citation>
    <scope>NUCLEOTIDE SEQUENCE [LARGE SCALE GENOMIC DNA]</scope>
    <source>
        <strain evidence="4">852002-10433_SCH5171157</strain>
    </source>
</reference>
<protein>
    <recommendedName>
        <fullName evidence="2">ESX-1 secretion-associated protein EspA/EspE-like domain-containing protein</fullName>
    </recommendedName>
</protein>